<keyword evidence="2" id="KW-1185">Reference proteome</keyword>
<evidence type="ECO:0000313" key="2">
    <source>
        <dbReference type="Proteomes" id="UP000188637"/>
    </source>
</evidence>
<evidence type="ECO:0000313" key="1">
    <source>
        <dbReference type="EMBL" id="ONI41861.1"/>
    </source>
</evidence>
<name>A0ACC8XEY9_9FIRM</name>
<organism evidence="1 2">
    <name type="scientific">Candidatus Epulonipiscium fishelsonii</name>
    <dbReference type="NCBI Taxonomy" id="77094"/>
    <lineage>
        <taxon>Bacteria</taxon>
        <taxon>Bacillati</taxon>
        <taxon>Bacillota</taxon>
        <taxon>Clostridia</taxon>
        <taxon>Lachnospirales</taxon>
        <taxon>Lachnospiraceae</taxon>
        <taxon>Candidatus Epulonipiscium</taxon>
    </lineage>
</organism>
<gene>
    <name evidence="1" type="ORF">AN640_07720</name>
</gene>
<dbReference type="Proteomes" id="UP000188637">
    <property type="component" value="Unassembled WGS sequence"/>
</dbReference>
<comment type="caution">
    <text evidence="1">The sequence shown here is derived from an EMBL/GenBank/DDBJ whole genome shotgun (WGS) entry which is preliminary data.</text>
</comment>
<dbReference type="EMBL" id="LJHD01000205">
    <property type="protein sequence ID" value="ONI41861.1"/>
    <property type="molecule type" value="Genomic_DNA"/>
</dbReference>
<accession>A0ACC8XEY9</accession>
<sequence>MTNILVKIFVKDYENINSISVKQNYGILASIVGIICNLFLCVFTFIIGIIFSNIAVTADAINSFSDIGSSVISIISFKISNKPADKEHPFGHARFEYICGLAIAFIIIFLGINIISSSIKKILNPTMLKFDVIILLILGISILLKFWLSKFNKKIGKRINSQVLKAAAADSINDMLSTASVFLSTIFSYLTGIQIDGFAGIFVAILIVRSGINIVKEMGNTLLGEAPPQELTEKLINKILEYEGILSIHGLLIHNYGENHCFASVHVEVDAKQDIMISHDIVDKIEKDIYRELGINLVIHIDPIQF</sequence>
<reference evidence="1" key="1">
    <citation type="submission" date="2016-08" db="EMBL/GenBank/DDBJ databases">
        <authorList>
            <person name="Ngugi D.K."/>
            <person name="Miyake S."/>
            <person name="Stingl U."/>
        </authorList>
    </citation>
    <scope>NUCLEOTIDE SEQUENCE</scope>
    <source>
        <strain evidence="1">SCG-D08WGA-EpuloA1</strain>
    </source>
</reference>
<protein>
    <submittedName>
        <fullName evidence="1">Uncharacterized protein</fullName>
    </submittedName>
</protein>
<proteinExistence type="predicted"/>